<accession>A0A165R1N4</accession>
<dbReference type="AlphaFoldDB" id="A0A165R1N4"/>
<feature type="transmembrane region" description="Helical" evidence="5">
    <location>
        <begin position="507"/>
        <end position="531"/>
    </location>
</feature>
<evidence type="ECO:0000313" key="6">
    <source>
        <dbReference type="EMBL" id="KZT70182.1"/>
    </source>
</evidence>
<dbReference type="PIRSF" id="PIRSF006060">
    <property type="entry name" value="AA_transporter"/>
    <property type="match status" value="1"/>
</dbReference>
<keyword evidence="7" id="KW-1185">Reference proteome</keyword>
<dbReference type="Proteomes" id="UP000076727">
    <property type="component" value="Unassembled WGS sequence"/>
</dbReference>
<protein>
    <submittedName>
        <fullName evidence="6">APC amino acid permease</fullName>
    </submittedName>
</protein>
<evidence type="ECO:0000256" key="5">
    <source>
        <dbReference type="SAM" id="Phobius"/>
    </source>
</evidence>
<evidence type="ECO:0000313" key="7">
    <source>
        <dbReference type="Proteomes" id="UP000076727"/>
    </source>
</evidence>
<sequence length="562" mass="60888">MSSRNGETEPLLPGRSSTQANLYAGRGLVPALRDSTPVEDTGSSDEQVLACEGVAGQDDDEDAPAMRHLGMTSTVFLIFNRIVGTSVFATPSVILRASGSVGLSLVMWLVGATIAACGTAVYVELGTALPKNGGEKNYLEYIYQRPRLLMACAYAAYAMLIGWSAANASVFGEYLLHVVDPTRTPPPFATRLAGASCITFALLIHGTRPTWGLRLQNTLGVVKLTILIAVALSGLAALARLPGFRLEDPPRNFDWSTMWEGSGNGGVSAFVTGLYTVMWAFDGYSNANYALSEVRDPVHTIKLAAPLAVLCVAIAYLLANVAYFAVVPKDEILGSGRIVAALFFGRLWGIGAERFVAAIVATSAFATVMTVLYAQGRVIQALGQEGIIPFSGFFASNKPFGAPFAGLFEQWFVSSTLVVAVPPGDAYLFTINAVTYPISLINTFVSLGLLYLHTPLRRRLSPTLHALWAPPFRAWTPVAAVFFLSNVFLVLAPLVPPAPGFKVYENLPYWLHALAAASISLFGVVYWYVYWQWLPRRGGYRLVRKWIRVDGVRKGIMRKVKL</sequence>
<comment type="subcellular location">
    <subcellularLocation>
        <location evidence="1">Membrane</location>
        <topology evidence="1">Multi-pass membrane protein</topology>
    </subcellularLocation>
</comment>
<dbReference type="GO" id="GO:0016020">
    <property type="term" value="C:membrane"/>
    <property type="evidence" value="ECO:0007669"/>
    <property type="project" value="UniProtKB-SubCell"/>
</dbReference>
<dbReference type="InterPro" id="IPR050598">
    <property type="entry name" value="AminoAcid_Transporter"/>
</dbReference>
<dbReference type="InterPro" id="IPR002293">
    <property type="entry name" value="AA/rel_permease1"/>
</dbReference>
<name>A0A165R1N4_9APHY</name>
<proteinExistence type="predicted"/>
<dbReference type="STRING" id="1314783.A0A165R1N4"/>
<feature type="transmembrane region" description="Helical" evidence="5">
    <location>
        <begin position="148"/>
        <end position="168"/>
    </location>
</feature>
<organism evidence="6 7">
    <name type="scientific">Daedalea quercina L-15889</name>
    <dbReference type="NCBI Taxonomy" id="1314783"/>
    <lineage>
        <taxon>Eukaryota</taxon>
        <taxon>Fungi</taxon>
        <taxon>Dikarya</taxon>
        <taxon>Basidiomycota</taxon>
        <taxon>Agaricomycotina</taxon>
        <taxon>Agaricomycetes</taxon>
        <taxon>Polyporales</taxon>
        <taxon>Fomitopsis</taxon>
    </lineage>
</organism>
<dbReference type="PANTHER" id="PTHR11785:SF498">
    <property type="entry name" value="HIGH-AFFINITY METHIONINE PERMEASE"/>
    <property type="match status" value="1"/>
</dbReference>
<feature type="transmembrane region" description="Helical" evidence="5">
    <location>
        <begin position="303"/>
        <end position="326"/>
    </location>
</feature>
<feature type="transmembrane region" description="Helical" evidence="5">
    <location>
        <begin position="75"/>
        <end position="94"/>
    </location>
</feature>
<feature type="transmembrane region" description="Helical" evidence="5">
    <location>
        <begin position="472"/>
        <end position="495"/>
    </location>
</feature>
<dbReference type="Gene3D" id="1.20.1740.10">
    <property type="entry name" value="Amino acid/polyamine transporter I"/>
    <property type="match status" value="1"/>
</dbReference>
<dbReference type="OrthoDB" id="5982228at2759"/>
<dbReference type="PANTHER" id="PTHR11785">
    <property type="entry name" value="AMINO ACID TRANSPORTER"/>
    <property type="match status" value="1"/>
</dbReference>
<feature type="transmembrane region" description="Helical" evidence="5">
    <location>
        <begin position="332"/>
        <end position="348"/>
    </location>
</feature>
<evidence type="ECO:0000256" key="3">
    <source>
        <dbReference type="ARBA" id="ARBA00022989"/>
    </source>
</evidence>
<dbReference type="GO" id="GO:0015179">
    <property type="term" value="F:L-amino acid transmembrane transporter activity"/>
    <property type="evidence" value="ECO:0007669"/>
    <property type="project" value="TreeGrafter"/>
</dbReference>
<feature type="transmembrane region" description="Helical" evidence="5">
    <location>
        <begin position="106"/>
        <end position="127"/>
    </location>
</feature>
<feature type="transmembrane region" description="Helical" evidence="5">
    <location>
        <begin position="426"/>
        <end position="452"/>
    </location>
</feature>
<feature type="transmembrane region" description="Helical" evidence="5">
    <location>
        <begin position="355"/>
        <end position="374"/>
    </location>
</feature>
<keyword evidence="4 5" id="KW-0472">Membrane</keyword>
<feature type="transmembrane region" description="Helical" evidence="5">
    <location>
        <begin position="219"/>
        <end position="241"/>
    </location>
</feature>
<reference evidence="6 7" key="1">
    <citation type="journal article" date="2016" name="Mol. Biol. Evol.">
        <title>Comparative Genomics of Early-Diverging Mushroom-Forming Fungi Provides Insights into the Origins of Lignocellulose Decay Capabilities.</title>
        <authorList>
            <person name="Nagy L.G."/>
            <person name="Riley R."/>
            <person name="Tritt A."/>
            <person name="Adam C."/>
            <person name="Daum C."/>
            <person name="Floudas D."/>
            <person name="Sun H."/>
            <person name="Yadav J.S."/>
            <person name="Pangilinan J."/>
            <person name="Larsson K.H."/>
            <person name="Matsuura K."/>
            <person name="Barry K."/>
            <person name="Labutti K."/>
            <person name="Kuo R."/>
            <person name="Ohm R.A."/>
            <person name="Bhattacharya S.S."/>
            <person name="Shirouzu T."/>
            <person name="Yoshinaga Y."/>
            <person name="Martin F.M."/>
            <person name="Grigoriev I.V."/>
            <person name="Hibbett D.S."/>
        </authorList>
    </citation>
    <scope>NUCLEOTIDE SEQUENCE [LARGE SCALE GENOMIC DNA]</scope>
    <source>
        <strain evidence="6 7">L-15889</strain>
    </source>
</reference>
<evidence type="ECO:0000256" key="1">
    <source>
        <dbReference type="ARBA" id="ARBA00004141"/>
    </source>
</evidence>
<keyword evidence="2 5" id="KW-0812">Transmembrane</keyword>
<dbReference type="EMBL" id="KV429053">
    <property type="protein sequence ID" value="KZT70182.1"/>
    <property type="molecule type" value="Genomic_DNA"/>
</dbReference>
<feature type="transmembrane region" description="Helical" evidence="5">
    <location>
        <begin position="188"/>
        <end position="207"/>
    </location>
</feature>
<evidence type="ECO:0000256" key="2">
    <source>
        <dbReference type="ARBA" id="ARBA00022692"/>
    </source>
</evidence>
<keyword evidence="3 5" id="KW-1133">Transmembrane helix</keyword>
<dbReference type="Pfam" id="PF13520">
    <property type="entry name" value="AA_permease_2"/>
    <property type="match status" value="1"/>
</dbReference>
<evidence type="ECO:0000256" key="4">
    <source>
        <dbReference type="ARBA" id="ARBA00023136"/>
    </source>
</evidence>
<gene>
    <name evidence="6" type="ORF">DAEQUDRAFT_725813</name>
</gene>